<protein>
    <submittedName>
        <fullName evidence="4">CDP-glucose 4,6-dehydratase</fullName>
    </submittedName>
</protein>
<comment type="similarity">
    <text evidence="2">Belongs to the NAD(P)-dependent epimerase/dehydratase family.</text>
</comment>
<evidence type="ECO:0000313" key="4">
    <source>
        <dbReference type="EMBL" id="PTX42673.1"/>
    </source>
</evidence>
<dbReference type="InterPro" id="IPR036291">
    <property type="entry name" value="NAD(P)-bd_dom_sf"/>
</dbReference>
<evidence type="ECO:0000259" key="3">
    <source>
        <dbReference type="Pfam" id="PF01370"/>
    </source>
</evidence>
<evidence type="ECO:0000313" key="5">
    <source>
        <dbReference type="Proteomes" id="UP000244224"/>
    </source>
</evidence>
<accession>A0A2T6AFS1</accession>
<comment type="caution">
    <text evidence="4">The sequence shown here is derived from an EMBL/GenBank/DDBJ whole genome shotgun (WGS) entry which is preliminary data.</text>
</comment>
<keyword evidence="5" id="KW-1185">Reference proteome</keyword>
<organism evidence="4 5">
    <name type="scientific">Gemmobacter caeni</name>
    <dbReference type="NCBI Taxonomy" id="589035"/>
    <lineage>
        <taxon>Bacteria</taxon>
        <taxon>Pseudomonadati</taxon>
        <taxon>Pseudomonadota</taxon>
        <taxon>Alphaproteobacteria</taxon>
        <taxon>Rhodobacterales</taxon>
        <taxon>Paracoccaceae</taxon>
        <taxon>Gemmobacter</taxon>
    </lineage>
</organism>
<dbReference type="Gene3D" id="3.40.50.720">
    <property type="entry name" value="NAD(P)-binding Rossmann-like Domain"/>
    <property type="match status" value="1"/>
</dbReference>
<dbReference type="EMBL" id="QBKP01000026">
    <property type="protein sequence ID" value="PTX42673.1"/>
    <property type="molecule type" value="Genomic_DNA"/>
</dbReference>
<gene>
    <name evidence="4" type="ORF">C8N34_1267</name>
</gene>
<dbReference type="InterPro" id="IPR013445">
    <property type="entry name" value="CDP_4_6_deHydtase"/>
</dbReference>
<evidence type="ECO:0000256" key="2">
    <source>
        <dbReference type="ARBA" id="ARBA00007637"/>
    </source>
</evidence>
<sequence length="349" mass="36883">MEAVVRRPDPRYWAGRRVLLTGHTGFKGAWAARMLAALGADVTGFALPPAAGPAAFGALNVAQDLARDLRGDLRDAGAVRQAVAGAEVVLHLAAQAIVSTGYRDPQGTWDSNVTGTLHLLQALRGSGATAAVIVTSDKVYRNDGSPAFVETDALGGDDPYSASKSACEILVSSHRASFADLPALATARAGNVIGGGDFGPDRLIPDLVRAQQAGEVLRLRNPDATRPFQHVLDVVAGYLLLAETLATGDAPPAVNLGPAEAELPVRDLLAGWQAATGRPLDWRLSDAPPMPEKSRLALDSGLARHRLNWAPRLGTAQALTETARWYDAWARDTDMAAHSDQAISRYLEI</sequence>
<proteinExistence type="inferred from homology"/>
<name>A0A2T6AFS1_9RHOB</name>
<dbReference type="Gene3D" id="3.90.25.10">
    <property type="entry name" value="UDP-galactose 4-epimerase, domain 1"/>
    <property type="match status" value="1"/>
</dbReference>
<dbReference type="NCBIfam" id="TIGR02622">
    <property type="entry name" value="CDP_4_6_dhtase"/>
    <property type="match status" value="1"/>
</dbReference>
<dbReference type="Proteomes" id="UP000244224">
    <property type="component" value="Unassembled WGS sequence"/>
</dbReference>
<comment type="pathway">
    <text evidence="1">Bacterial outer membrane biogenesis; LPS O-antigen biosynthesis.</text>
</comment>
<dbReference type="Pfam" id="PF01370">
    <property type="entry name" value="Epimerase"/>
    <property type="match status" value="1"/>
</dbReference>
<dbReference type="SUPFAM" id="SSF51735">
    <property type="entry name" value="NAD(P)-binding Rossmann-fold domains"/>
    <property type="match status" value="1"/>
</dbReference>
<evidence type="ECO:0000256" key="1">
    <source>
        <dbReference type="ARBA" id="ARBA00005125"/>
    </source>
</evidence>
<dbReference type="RefSeq" id="WP_199750758.1">
    <property type="nucleotide sequence ID" value="NZ_QBKP01000026.1"/>
</dbReference>
<dbReference type="InterPro" id="IPR001509">
    <property type="entry name" value="Epimerase_deHydtase"/>
</dbReference>
<reference evidence="4 5" key="1">
    <citation type="submission" date="2018-04" db="EMBL/GenBank/DDBJ databases">
        <title>Genomic Encyclopedia of Archaeal and Bacterial Type Strains, Phase II (KMG-II): from individual species to whole genera.</title>
        <authorList>
            <person name="Goeker M."/>
        </authorList>
    </citation>
    <scope>NUCLEOTIDE SEQUENCE [LARGE SCALE GENOMIC DNA]</scope>
    <source>
        <strain evidence="4 5">DSM 21823</strain>
    </source>
</reference>
<dbReference type="PANTHER" id="PTHR43000">
    <property type="entry name" value="DTDP-D-GLUCOSE 4,6-DEHYDRATASE-RELATED"/>
    <property type="match status" value="1"/>
</dbReference>
<dbReference type="AlphaFoldDB" id="A0A2T6AFS1"/>
<feature type="domain" description="NAD-dependent epimerase/dehydratase" evidence="3">
    <location>
        <begin position="18"/>
        <end position="257"/>
    </location>
</feature>